<accession>E3BGN2</accession>
<dbReference type="STRING" id="796620.VIBC2010_01054"/>
<dbReference type="PANTHER" id="PTHR43084">
    <property type="entry name" value="PERSULFIDE DIOXYGENASE ETHE1"/>
    <property type="match status" value="1"/>
</dbReference>
<reference evidence="1 2" key="1">
    <citation type="journal article" date="2012" name="Int. J. Syst. Evol. Microbiol.">
        <title>Vibrio caribbeanicus sp. nov., isolated from the marine sponge Scleritoderma cyanea.</title>
        <authorList>
            <person name="Hoffmann M."/>
            <person name="Monday S.R."/>
            <person name="Allard M.W."/>
            <person name="Strain E.A."/>
            <person name="Whittaker P."/>
            <person name="Naum M."/>
            <person name="McCarthy P.J."/>
            <person name="Lopez J.V."/>
            <person name="Fischer M."/>
            <person name="Brown E.W."/>
        </authorList>
    </citation>
    <scope>NUCLEOTIDE SEQUENCE [LARGE SCALE GENOMIC DNA]</scope>
    <source>
        <strain evidence="1 2">ATCC BAA-2122</strain>
    </source>
</reference>
<evidence type="ECO:0000313" key="2">
    <source>
        <dbReference type="Proteomes" id="UP000002943"/>
    </source>
</evidence>
<proteinExistence type="predicted"/>
<dbReference type="PANTHER" id="PTHR43084:SF1">
    <property type="entry name" value="PERSULFIDE DIOXYGENASE ETHE1, MITOCHONDRIAL"/>
    <property type="match status" value="1"/>
</dbReference>
<dbReference type="AlphaFoldDB" id="E3BGN2"/>
<dbReference type="GO" id="GO:0016787">
    <property type="term" value="F:hydrolase activity"/>
    <property type="evidence" value="ECO:0007669"/>
    <property type="project" value="UniProtKB-KW"/>
</dbReference>
<dbReference type="OrthoDB" id="9784009at2"/>
<dbReference type="InterPro" id="IPR036866">
    <property type="entry name" value="RibonucZ/Hydroxyglut_hydro"/>
</dbReference>
<comment type="caution">
    <text evidence="1">The sequence shown here is derived from an EMBL/GenBank/DDBJ whole genome shotgun (WGS) entry which is preliminary data.</text>
</comment>
<evidence type="ECO:0000313" key="1">
    <source>
        <dbReference type="EMBL" id="EFP97840.1"/>
    </source>
</evidence>
<protein>
    <submittedName>
        <fullName evidence="1">Zn-dependent hydrolase</fullName>
    </submittedName>
</protein>
<dbReference type="GO" id="GO:0006749">
    <property type="term" value="P:glutathione metabolic process"/>
    <property type="evidence" value="ECO:0007669"/>
    <property type="project" value="TreeGrafter"/>
</dbReference>
<keyword evidence="1" id="KW-0378">Hydrolase</keyword>
<dbReference type="RefSeq" id="WP_009600119.1">
    <property type="nucleotide sequence ID" value="NZ_AEIU01000046.1"/>
</dbReference>
<dbReference type="GO" id="GO:0050313">
    <property type="term" value="F:sulfur dioxygenase activity"/>
    <property type="evidence" value="ECO:0007669"/>
    <property type="project" value="TreeGrafter"/>
</dbReference>
<dbReference type="InterPro" id="IPR051682">
    <property type="entry name" value="Mito_Persulfide_Diox"/>
</dbReference>
<dbReference type="GO" id="GO:0070813">
    <property type="term" value="P:hydrogen sulfide metabolic process"/>
    <property type="evidence" value="ECO:0007669"/>
    <property type="project" value="TreeGrafter"/>
</dbReference>
<keyword evidence="2" id="KW-1185">Reference proteome</keyword>
<dbReference type="EMBL" id="AEIU01000046">
    <property type="protein sequence ID" value="EFP97840.1"/>
    <property type="molecule type" value="Genomic_DNA"/>
</dbReference>
<sequence>MATREIQYFFHPRTGSFSYVVADIDTLEAIIIDPVADYDEVQDEVSYDSVNEIIDHIKKRHLHPMAVLETHIDHDHFSGCFYLGQKLDTPVYISTCCDEKDLPDQDKQFMSELYHFEHFLVSSNHFEPDYEKVDAEISNSGSENESTLKIGDDIFYHGDGSAELPKGCDEHAFEMICELYDYKSHLDDDPIHH</sequence>
<dbReference type="Gene3D" id="3.60.15.10">
    <property type="entry name" value="Ribonuclease Z/Hydroxyacylglutathione hydrolase-like"/>
    <property type="match status" value="1"/>
</dbReference>
<dbReference type="SUPFAM" id="SSF56281">
    <property type="entry name" value="Metallo-hydrolase/oxidoreductase"/>
    <property type="match status" value="1"/>
</dbReference>
<dbReference type="Proteomes" id="UP000002943">
    <property type="component" value="Unassembled WGS sequence"/>
</dbReference>
<organism evidence="1 2">
    <name type="scientific">Vibrio caribbeanicus ATCC BAA-2122</name>
    <dbReference type="NCBI Taxonomy" id="796620"/>
    <lineage>
        <taxon>Bacteria</taxon>
        <taxon>Pseudomonadati</taxon>
        <taxon>Pseudomonadota</taxon>
        <taxon>Gammaproteobacteria</taxon>
        <taxon>Vibrionales</taxon>
        <taxon>Vibrionaceae</taxon>
        <taxon>Vibrio</taxon>
    </lineage>
</organism>
<gene>
    <name evidence="1" type="ORF">VIBC2010_01054</name>
</gene>
<name>E3BGN2_9VIBR</name>
<dbReference type="eggNOG" id="COG0491">
    <property type="taxonomic scope" value="Bacteria"/>
</dbReference>